<dbReference type="InterPro" id="IPR037027">
    <property type="entry name" value="YqgF/RNaseH-like_dom_sf"/>
</dbReference>
<keyword evidence="3 5" id="KW-0540">Nuclease</keyword>
<organism evidence="7 8">
    <name type="scientific">Devosia chinhatensis</name>
    <dbReference type="NCBI Taxonomy" id="429727"/>
    <lineage>
        <taxon>Bacteria</taxon>
        <taxon>Pseudomonadati</taxon>
        <taxon>Pseudomonadota</taxon>
        <taxon>Alphaproteobacteria</taxon>
        <taxon>Hyphomicrobiales</taxon>
        <taxon>Devosiaceae</taxon>
        <taxon>Devosia</taxon>
    </lineage>
</organism>
<dbReference type="InterPro" id="IPR005227">
    <property type="entry name" value="YqgF"/>
</dbReference>
<dbReference type="EC" id="3.1.-.-" evidence="5"/>
<dbReference type="PANTHER" id="PTHR33317:SF4">
    <property type="entry name" value="POLYNUCLEOTIDYL TRANSFERASE, RIBONUCLEASE H-LIKE SUPERFAMILY PROTEIN"/>
    <property type="match status" value="1"/>
</dbReference>
<dbReference type="AlphaFoldDB" id="A0A0F5FN65"/>
<keyword evidence="4 5" id="KW-0378">Hydrolase</keyword>
<evidence type="ECO:0000313" key="7">
    <source>
        <dbReference type="EMBL" id="KKB09622.1"/>
    </source>
</evidence>
<dbReference type="EMBL" id="JZEY01000054">
    <property type="protein sequence ID" value="KKB09622.1"/>
    <property type="molecule type" value="Genomic_DNA"/>
</dbReference>
<dbReference type="PANTHER" id="PTHR33317">
    <property type="entry name" value="POLYNUCLEOTIDYL TRANSFERASE, RIBONUCLEASE H-LIKE SUPERFAMILY PROTEIN"/>
    <property type="match status" value="1"/>
</dbReference>
<dbReference type="Gene3D" id="3.30.420.140">
    <property type="entry name" value="YqgF/RNase H-like domain"/>
    <property type="match status" value="1"/>
</dbReference>
<dbReference type="InterPro" id="IPR012337">
    <property type="entry name" value="RNaseH-like_sf"/>
</dbReference>
<evidence type="ECO:0000256" key="3">
    <source>
        <dbReference type="ARBA" id="ARBA00022722"/>
    </source>
</evidence>
<dbReference type="PATRIC" id="fig|429727.3.peg.1454"/>
<dbReference type="NCBIfam" id="TIGR00250">
    <property type="entry name" value="RNAse_H_YqgF"/>
    <property type="match status" value="1"/>
</dbReference>
<sequence>MSSEPHVTDENPLAAIPASGKILGLDLGTKTIGVAVCDAMRYSASPLETIKRTKFTQDAERIIQLVAENNAVAIILGLPLNMDGTEGPRVQSTRAFARNLAPRIELPIAFWDERLSTSAVTRMMIEADLRRDRRAEVVDKLAASYILQGALDRLRRG</sequence>
<comment type="similarity">
    <text evidence="5">Belongs to the YqgF HJR family.</text>
</comment>
<comment type="caution">
    <text evidence="7">The sequence shown here is derived from an EMBL/GenBank/DDBJ whole genome shotgun (WGS) entry which is preliminary data.</text>
</comment>
<reference evidence="7 8" key="1">
    <citation type="submission" date="2015-03" db="EMBL/GenBank/DDBJ databases">
        <authorList>
            <person name="Hassan Y."/>
            <person name="Lepp D."/>
            <person name="Li X.-Z."/>
            <person name="Zhou T."/>
        </authorList>
    </citation>
    <scope>NUCLEOTIDE SEQUENCE [LARGE SCALE GENOMIC DNA]</scope>
    <source>
        <strain evidence="7 8">IPL18</strain>
    </source>
</reference>
<dbReference type="GO" id="GO:0000967">
    <property type="term" value="P:rRNA 5'-end processing"/>
    <property type="evidence" value="ECO:0007669"/>
    <property type="project" value="UniProtKB-UniRule"/>
</dbReference>
<dbReference type="InterPro" id="IPR006641">
    <property type="entry name" value="YqgF/RNaseH-like_dom"/>
</dbReference>
<dbReference type="CDD" id="cd16964">
    <property type="entry name" value="YqgF"/>
    <property type="match status" value="1"/>
</dbReference>
<accession>A0A0F5FN65</accession>
<evidence type="ECO:0000256" key="5">
    <source>
        <dbReference type="HAMAP-Rule" id="MF_00651"/>
    </source>
</evidence>
<keyword evidence="8" id="KW-1185">Reference proteome</keyword>
<dbReference type="SMART" id="SM00732">
    <property type="entry name" value="YqgFc"/>
    <property type="match status" value="1"/>
</dbReference>
<evidence type="ECO:0000313" key="8">
    <source>
        <dbReference type="Proteomes" id="UP000033649"/>
    </source>
</evidence>
<dbReference type="SUPFAM" id="SSF53098">
    <property type="entry name" value="Ribonuclease H-like"/>
    <property type="match status" value="1"/>
</dbReference>
<evidence type="ECO:0000256" key="4">
    <source>
        <dbReference type="ARBA" id="ARBA00022801"/>
    </source>
</evidence>
<evidence type="ECO:0000256" key="2">
    <source>
        <dbReference type="ARBA" id="ARBA00022517"/>
    </source>
</evidence>
<keyword evidence="1 5" id="KW-0963">Cytoplasm</keyword>
<comment type="function">
    <text evidence="5">Could be a nuclease involved in processing of the 5'-end of pre-16S rRNA.</text>
</comment>
<proteinExistence type="inferred from homology"/>
<dbReference type="STRING" id="429727.VE26_07015"/>
<dbReference type="Pfam" id="PF03652">
    <property type="entry name" value="RuvX"/>
    <property type="match status" value="1"/>
</dbReference>
<dbReference type="HAMAP" id="MF_00651">
    <property type="entry name" value="Nuclease_YqgF"/>
    <property type="match status" value="1"/>
</dbReference>
<keyword evidence="2 5" id="KW-0690">Ribosome biogenesis</keyword>
<comment type="subcellular location">
    <subcellularLocation>
        <location evidence="5">Cytoplasm</location>
    </subcellularLocation>
</comment>
<evidence type="ECO:0000256" key="1">
    <source>
        <dbReference type="ARBA" id="ARBA00022490"/>
    </source>
</evidence>
<feature type="domain" description="YqgF/RNase H-like" evidence="6">
    <location>
        <begin position="20"/>
        <end position="120"/>
    </location>
</feature>
<name>A0A0F5FN65_9HYPH</name>
<evidence type="ECO:0000259" key="6">
    <source>
        <dbReference type="SMART" id="SM00732"/>
    </source>
</evidence>
<protein>
    <recommendedName>
        <fullName evidence="5">Putative pre-16S rRNA nuclease</fullName>
        <ecNumber evidence="5">3.1.-.-</ecNumber>
    </recommendedName>
</protein>
<gene>
    <name evidence="7" type="ORF">VE26_07015</name>
</gene>
<dbReference type="GO" id="GO:0004518">
    <property type="term" value="F:nuclease activity"/>
    <property type="evidence" value="ECO:0007669"/>
    <property type="project" value="UniProtKB-KW"/>
</dbReference>
<dbReference type="GO" id="GO:0005829">
    <property type="term" value="C:cytosol"/>
    <property type="evidence" value="ECO:0007669"/>
    <property type="project" value="TreeGrafter"/>
</dbReference>
<dbReference type="GO" id="GO:0016788">
    <property type="term" value="F:hydrolase activity, acting on ester bonds"/>
    <property type="evidence" value="ECO:0007669"/>
    <property type="project" value="UniProtKB-UniRule"/>
</dbReference>
<dbReference type="OrthoDB" id="9796140at2"/>
<dbReference type="Proteomes" id="UP000033649">
    <property type="component" value="Unassembled WGS sequence"/>
</dbReference>